<comment type="caution">
    <text evidence="2">The sequence shown here is derived from an EMBL/GenBank/DDBJ whole genome shotgun (WGS) entry which is preliminary data.</text>
</comment>
<accession>A0ABV6TD72</accession>
<gene>
    <name evidence="2" type="ORF">ACFH04_08355</name>
</gene>
<name>A0ABV6TD72_9ACTN</name>
<feature type="compositionally biased region" description="Basic residues" evidence="1">
    <location>
        <begin position="55"/>
        <end position="68"/>
    </location>
</feature>
<protein>
    <recommendedName>
        <fullName evidence="4">Transposase IS204/IS1001/IS1096/IS1165 zinc-finger domain-containing protein</fullName>
    </recommendedName>
</protein>
<evidence type="ECO:0000313" key="2">
    <source>
        <dbReference type="EMBL" id="MFC0843731.1"/>
    </source>
</evidence>
<feature type="region of interest" description="Disordered" evidence="1">
    <location>
        <begin position="40"/>
        <end position="68"/>
    </location>
</feature>
<keyword evidence="3" id="KW-1185">Reference proteome</keyword>
<proteinExistence type="predicted"/>
<evidence type="ECO:0008006" key="4">
    <source>
        <dbReference type="Google" id="ProtNLM"/>
    </source>
</evidence>
<dbReference type="EMBL" id="JBHMQV010000009">
    <property type="protein sequence ID" value="MFC0843731.1"/>
    <property type="molecule type" value="Genomic_DNA"/>
</dbReference>
<dbReference type="RefSeq" id="WP_394317429.1">
    <property type="nucleotide sequence ID" value="NZ_JBHMQV010000009.1"/>
</dbReference>
<reference evidence="2 3" key="1">
    <citation type="submission" date="2024-09" db="EMBL/GenBank/DDBJ databases">
        <authorList>
            <person name="Sun Q."/>
            <person name="Mori K."/>
        </authorList>
    </citation>
    <scope>NUCLEOTIDE SEQUENCE [LARGE SCALE GENOMIC DNA]</scope>
    <source>
        <strain evidence="2 3">JCM 4557</strain>
    </source>
</reference>
<organism evidence="2 3">
    <name type="scientific">Streptomyces noboritoensis</name>
    <dbReference type="NCBI Taxonomy" id="67337"/>
    <lineage>
        <taxon>Bacteria</taxon>
        <taxon>Bacillati</taxon>
        <taxon>Actinomycetota</taxon>
        <taxon>Actinomycetes</taxon>
        <taxon>Kitasatosporales</taxon>
        <taxon>Streptomycetaceae</taxon>
        <taxon>Streptomyces</taxon>
    </lineage>
</organism>
<evidence type="ECO:0000313" key="3">
    <source>
        <dbReference type="Proteomes" id="UP001589887"/>
    </source>
</evidence>
<sequence length="68" mass="7309">MPSSAVCADVLGMVFPHLEKVLVEQVVLLGRELRVTARTRNEASSPCPDCGTVSRRVHSRRHSGPGGV</sequence>
<evidence type="ECO:0000256" key="1">
    <source>
        <dbReference type="SAM" id="MobiDB-lite"/>
    </source>
</evidence>
<dbReference type="Proteomes" id="UP001589887">
    <property type="component" value="Unassembled WGS sequence"/>
</dbReference>